<feature type="region of interest" description="Disordered" evidence="1">
    <location>
        <begin position="334"/>
        <end position="355"/>
    </location>
</feature>
<feature type="region of interest" description="Disordered" evidence="1">
    <location>
        <begin position="242"/>
        <end position="262"/>
    </location>
</feature>
<dbReference type="GO" id="GO:0030295">
    <property type="term" value="F:protein kinase activator activity"/>
    <property type="evidence" value="ECO:0007669"/>
    <property type="project" value="TreeGrafter"/>
</dbReference>
<dbReference type="GO" id="GO:0005880">
    <property type="term" value="C:nuclear microtubule"/>
    <property type="evidence" value="ECO:0007669"/>
    <property type="project" value="TreeGrafter"/>
</dbReference>
<proteinExistence type="predicted"/>
<keyword evidence="2" id="KW-0472">Membrane</keyword>
<dbReference type="GO" id="GO:0005819">
    <property type="term" value="C:spindle"/>
    <property type="evidence" value="ECO:0007669"/>
    <property type="project" value="InterPro"/>
</dbReference>
<comment type="caution">
    <text evidence="3">The sequence shown here is derived from an EMBL/GenBank/DDBJ whole genome shotgun (WGS) entry which is preliminary data.</text>
</comment>
<feature type="region of interest" description="Disordered" evidence="1">
    <location>
        <begin position="275"/>
        <end position="313"/>
    </location>
</feature>
<accession>A0AAV8EE17</accession>
<name>A0AAV8EE17_9POAL</name>
<evidence type="ECO:0000313" key="3">
    <source>
        <dbReference type="EMBL" id="KAJ4776633.1"/>
    </source>
</evidence>
<dbReference type="AlphaFoldDB" id="A0AAV8EE17"/>
<reference evidence="3" key="1">
    <citation type="submission" date="2022-08" db="EMBL/GenBank/DDBJ databases">
        <authorList>
            <person name="Marques A."/>
        </authorList>
    </citation>
    <scope>NUCLEOTIDE SEQUENCE</scope>
    <source>
        <strain evidence="3">RhyPub2mFocal</strain>
        <tissue evidence="3">Leaves</tissue>
    </source>
</reference>
<feature type="transmembrane region" description="Helical" evidence="2">
    <location>
        <begin position="406"/>
        <end position="426"/>
    </location>
</feature>
<evidence type="ECO:0000256" key="1">
    <source>
        <dbReference type="SAM" id="MobiDB-lite"/>
    </source>
</evidence>
<keyword evidence="2" id="KW-0812">Transmembrane</keyword>
<dbReference type="InterPro" id="IPR009675">
    <property type="entry name" value="TPX2_fam"/>
</dbReference>
<dbReference type="GO" id="GO:0060236">
    <property type="term" value="P:regulation of mitotic spindle organization"/>
    <property type="evidence" value="ECO:0007669"/>
    <property type="project" value="InterPro"/>
</dbReference>
<keyword evidence="2" id="KW-1133">Transmembrane helix</keyword>
<dbReference type="EMBL" id="JAMFTS010000003">
    <property type="protein sequence ID" value="KAJ4776633.1"/>
    <property type="molecule type" value="Genomic_DNA"/>
</dbReference>
<protein>
    <submittedName>
        <fullName evidence="3">Cell cycle regulated microtubule associated protein</fullName>
    </submittedName>
</protein>
<evidence type="ECO:0000256" key="2">
    <source>
        <dbReference type="SAM" id="Phobius"/>
    </source>
</evidence>
<dbReference type="Proteomes" id="UP001140206">
    <property type="component" value="Chromosome 3"/>
</dbReference>
<keyword evidence="4" id="KW-1185">Reference proteome</keyword>
<dbReference type="PANTHER" id="PTHR14326">
    <property type="entry name" value="TARGETING PROTEIN FOR XKLP2"/>
    <property type="match status" value="1"/>
</dbReference>
<gene>
    <name evidence="3" type="ORF">LUZ62_060890</name>
</gene>
<organism evidence="3 4">
    <name type="scientific">Rhynchospora pubera</name>
    <dbReference type="NCBI Taxonomy" id="906938"/>
    <lineage>
        <taxon>Eukaryota</taxon>
        <taxon>Viridiplantae</taxon>
        <taxon>Streptophyta</taxon>
        <taxon>Embryophyta</taxon>
        <taxon>Tracheophyta</taxon>
        <taxon>Spermatophyta</taxon>
        <taxon>Magnoliopsida</taxon>
        <taxon>Liliopsida</taxon>
        <taxon>Poales</taxon>
        <taxon>Cyperaceae</taxon>
        <taxon>Cyperoideae</taxon>
        <taxon>Rhynchosporeae</taxon>
        <taxon>Rhynchospora</taxon>
    </lineage>
</organism>
<dbReference type="PANTHER" id="PTHR14326:SF15">
    <property type="entry name" value="OS06G0130200 PROTEIN"/>
    <property type="match status" value="1"/>
</dbReference>
<feature type="compositionally biased region" description="Low complexity" evidence="1">
    <location>
        <begin position="301"/>
        <end position="310"/>
    </location>
</feature>
<sequence>MDEEMPEATEADCWLDFDVDLDYEYDAPKYFDLSTEEPLLEASSAEKWFDTAETYPPSPLIMKIVCGEDLFSQDVDHNPDTEVQHNPSQSDVVIGFEDEIHCRIIDNAPKVKHRVKSYASKISTLMKPTASYLAKKTQRYEPTSLIRNNKLNTFNSLESSGESKDCTIQAAKRQRLEKGHLSKATGTAQPDLIHKTRAKADITRANGNVGPARTRITIPRQPDLQTMRRAERSHTCRGLINATEPEEKHMQPKATLKTHPSSRNVVESNLANQSRVLGDSSGLPSKAVQGCDRVFRRSDNRNSQNSRLNSANQKQECRNSIFFFKARISDKKVTTPSNGVGAISRKTKPQTTMPKEDKLYTGRRRQNPNPPPLTEVFNKLAITSEERHVSTSKTLLVSSAHCSKVFYYPISFCTLPTISLCLFHWLNAT</sequence>
<dbReference type="GO" id="GO:0090307">
    <property type="term" value="P:mitotic spindle assembly"/>
    <property type="evidence" value="ECO:0007669"/>
    <property type="project" value="TreeGrafter"/>
</dbReference>
<dbReference type="GO" id="GO:0008017">
    <property type="term" value="F:microtubule binding"/>
    <property type="evidence" value="ECO:0007669"/>
    <property type="project" value="TreeGrafter"/>
</dbReference>
<evidence type="ECO:0000313" key="4">
    <source>
        <dbReference type="Proteomes" id="UP001140206"/>
    </source>
</evidence>